<keyword evidence="2" id="KW-1185">Reference proteome</keyword>
<protein>
    <submittedName>
        <fullName evidence="1">Uncharacterized protein</fullName>
    </submittedName>
</protein>
<reference evidence="1 2" key="1">
    <citation type="submission" date="2019-02" db="EMBL/GenBank/DDBJ databases">
        <title>Deep-cultivation of Planctomycetes and their phenomic and genomic characterization uncovers novel biology.</title>
        <authorList>
            <person name="Wiegand S."/>
            <person name="Jogler M."/>
            <person name="Boedeker C."/>
            <person name="Pinto D."/>
            <person name="Vollmers J."/>
            <person name="Rivas-Marin E."/>
            <person name="Kohn T."/>
            <person name="Peeters S.H."/>
            <person name="Heuer A."/>
            <person name="Rast P."/>
            <person name="Oberbeckmann S."/>
            <person name="Bunk B."/>
            <person name="Jeske O."/>
            <person name="Meyerdierks A."/>
            <person name="Storesund J.E."/>
            <person name="Kallscheuer N."/>
            <person name="Luecker S."/>
            <person name="Lage O.M."/>
            <person name="Pohl T."/>
            <person name="Merkel B.J."/>
            <person name="Hornburger P."/>
            <person name="Mueller R.-W."/>
            <person name="Bruemmer F."/>
            <person name="Labrenz M."/>
            <person name="Spormann A.M."/>
            <person name="Op Den Camp H."/>
            <person name="Overmann J."/>
            <person name="Amann R."/>
            <person name="Jetten M.S.M."/>
            <person name="Mascher T."/>
            <person name="Medema M.H."/>
            <person name="Devos D.P."/>
            <person name="Kaster A.-K."/>
            <person name="Ovreas L."/>
            <person name="Rohde M."/>
            <person name="Galperin M.Y."/>
            <person name="Jogler C."/>
        </authorList>
    </citation>
    <scope>NUCLEOTIDE SEQUENCE [LARGE SCALE GENOMIC DNA]</scope>
    <source>
        <strain evidence="1 2">CA13</strain>
    </source>
</reference>
<comment type="caution">
    <text evidence="1">The sequence shown here is derived from an EMBL/GenBank/DDBJ whole genome shotgun (WGS) entry which is preliminary data.</text>
</comment>
<dbReference type="Proteomes" id="UP000315010">
    <property type="component" value="Unassembled WGS sequence"/>
</dbReference>
<accession>A0A5C5Z2J4</accession>
<evidence type="ECO:0000313" key="1">
    <source>
        <dbReference type="EMBL" id="TWT81400.1"/>
    </source>
</evidence>
<evidence type="ECO:0000313" key="2">
    <source>
        <dbReference type="Proteomes" id="UP000315010"/>
    </source>
</evidence>
<sequence length="114" mass="12488">MVSFLPTIENETSAACTIGANSVVEIVSSGQVLHIKVAGNSSVMSHSAVAVVVDSQVREYGRVCVLFEIQDHDGCKAMALWQNETLDFKVQRMEHEHLETAKMLLLKQVACRGD</sequence>
<name>A0A5C5Z2J4_9BACT</name>
<proteinExistence type="predicted"/>
<dbReference type="EMBL" id="SJPJ01000001">
    <property type="protein sequence ID" value="TWT81400.1"/>
    <property type="molecule type" value="Genomic_DNA"/>
</dbReference>
<dbReference type="AlphaFoldDB" id="A0A5C5Z2J4"/>
<gene>
    <name evidence="1" type="ORF">CA13_28530</name>
</gene>
<dbReference type="OrthoDB" id="9811577at2"/>
<dbReference type="RefSeq" id="WP_146397319.1">
    <property type="nucleotide sequence ID" value="NZ_SJPJ01000001.1"/>
</dbReference>
<organism evidence="1 2">
    <name type="scientific">Novipirellula herctigrandis</name>
    <dbReference type="NCBI Taxonomy" id="2527986"/>
    <lineage>
        <taxon>Bacteria</taxon>
        <taxon>Pseudomonadati</taxon>
        <taxon>Planctomycetota</taxon>
        <taxon>Planctomycetia</taxon>
        <taxon>Pirellulales</taxon>
        <taxon>Pirellulaceae</taxon>
        <taxon>Novipirellula</taxon>
    </lineage>
</organism>